<sequence>MATFVLVHGGWHGGWCWQKVIPFLEAAGHEVYAPSLTGLAERAFELSPEVGLDTHIQDIVGLLEEKNLHGVILVGHSYGGMVITSVVDQVPERIAHLVYLDTFVPRDGESMADISPMVIRLLRKQAQAHGDGYRVDPQGTYGMTTEPDLSWVRRSVTPQPLKTFEQPLHLKNPAIVSTKPRTHIDCTGGGFFFSLMRHLVARRALPPTEAGWRLRQLPTGHDAMITMPRELAGLLLEVV</sequence>
<feature type="domain" description="AB hydrolase-1" evidence="1">
    <location>
        <begin position="4"/>
        <end position="232"/>
    </location>
</feature>
<name>D6TC13_KTERA</name>
<evidence type="ECO:0000259" key="1">
    <source>
        <dbReference type="Pfam" id="PF12697"/>
    </source>
</evidence>
<organism evidence="2 3">
    <name type="scientific">Ktedonobacter racemifer DSM 44963</name>
    <dbReference type="NCBI Taxonomy" id="485913"/>
    <lineage>
        <taxon>Bacteria</taxon>
        <taxon>Bacillati</taxon>
        <taxon>Chloroflexota</taxon>
        <taxon>Ktedonobacteria</taxon>
        <taxon>Ktedonobacterales</taxon>
        <taxon>Ktedonobacteraceae</taxon>
        <taxon>Ktedonobacter</taxon>
    </lineage>
</organism>
<dbReference type="Proteomes" id="UP000004508">
    <property type="component" value="Unassembled WGS sequence"/>
</dbReference>
<proteinExistence type="predicted"/>
<dbReference type="EMBL" id="ADVG01000001">
    <property type="protein sequence ID" value="EFH88049.1"/>
    <property type="molecule type" value="Genomic_DNA"/>
</dbReference>
<evidence type="ECO:0000313" key="3">
    <source>
        <dbReference type="Proteomes" id="UP000004508"/>
    </source>
</evidence>
<comment type="caution">
    <text evidence="2">The sequence shown here is derived from an EMBL/GenBank/DDBJ whole genome shotgun (WGS) entry which is preliminary data.</text>
</comment>
<dbReference type="eggNOG" id="COG0596">
    <property type="taxonomic scope" value="Bacteria"/>
</dbReference>
<dbReference type="InterPro" id="IPR000073">
    <property type="entry name" value="AB_hydrolase_1"/>
</dbReference>
<dbReference type="PANTHER" id="PTHR37017:SF11">
    <property type="entry name" value="ESTERASE_LIPASE_THIOESTERASE DOMAIN-CONTAINING PROTEIN"/>
    <property type="match status" value="1"/>
</dbReference>
<dbReference type="AlphaFoldDB" id="D6TC13"/>
<dbReference type="OrthoDB" id="9775557at2"/>
<dbReference type="STRING" id="485913.Krac_9424"/>
<dbReference type="Pfam" id="PF12697">
    <property type="entry name" value="Abhydrolase_6"/>
    <property type="match status" value="1"/>
</dbReference>
<evidence type="ECO:0000313" key="2">
    <source>
        <dbReference type="EMBL" id="EFH88049.1"/>
    </source>
</evidence>
<keyword evidence="3" id="KW-1185">Reference proteome</keyword>
<accession>D6TC13</accession>
<keyword evidence="2" id="KW-0378">Hydrolase</keyword>
<dbReference type="GO" id="GO:0016787">
    <property type="term" value="F:hydrolase activity"/>
    <property type="evidence" value="ECO:0007669"/>
    <property type="project" value="UniProtKB-KW"/>
</dbReference>
<dbReference type="InterPro" id="IPR029058">
    <property type="entry name" value="AB_hydrolase_fold"/>
</dbReference>
<dbReference type="PANTHER" id="PTHR37017">
    <property type="entry name" value="AB HYDROLASE-1 DOMAIN-CONTAINING PROTEIN-RELATED"/>
    <property type="match status" value="1"/>
</dbReference>
<dbReference type="InterPro" id="IPR052897">
    <property type="entry name" value="Sec-Metab_Biosynth_Hydrolase"/>
</dbReference>
<dbReference type="RefSeq" id="WP_007903766.1">
    <property type="nucleotide sequence ID" value="NZ_ADVG01000001.1"/>
</dbReference>
<dbReference type="Gene3D" id="3.40.50.1820">
    <property type="entry name" value="alpha/beta hydrolase"/>
    <property type="match status" value="1"/>
</dbReference>
<dbReference type="InParanoid" id="D6TC13"/>
<gene>
    <name evidence="2" type="ORF">Krac_9424</name>
</gene>
<reference evidence="2 3" key="1">
    <citation type="journal article" date="2011" name="Stand. Genomic Sci.">
        <title>Non-contiguous finished genome sequence and contextual data of the filamentous soil bacterium Ktedonobacter racemifer type strain (SOSP1-21).</title>
        <authorList>
            <person name="Chang Y.J."/>
            <person name="Land M."/>
            <person name="Hauser L."/>
            <person name="Chertkov O."/>
            <person name="Del Rio T.G."/>
            <person name="Nolan M."/>
            <person name="Copeland A."/>
            <person name="Tice H."/>
            <person name="Cheng J.F."/>
            <person name="Lucas S."/>
            <person name="Han C."/>
            <person name="Goodwin L."/>
            <person name="Pitluck S."/>
            <person name="Ivanova N."/>
            <person name="Ovchinikova G."/>
            <person name="Pati A."/>
            <person name="Chen A."/>
            <person name="Palaniappan K."/>
            <person name="Mavromatis K."/>
            <person name="Liolios K."/>
            <person name="Brettin T."/>
            <person name="Fiebig A."/>
            <person name="Rohde M."/>
            <person name="Abt B."/>
            <person name="Goker M."/>
            <person name="Detter J.C."/>
            <person name="Woyke T."/>
            <person name="Bristow J."/>
            <person name="Eisen J.A."/>
            <person name="Markowitz V."/>
            <person name="Hugenholtz P."/>
            <person name="Kyrpides N.C."/>
            <person name="Klenk H.P."/>
            <person name="Lapidus A."/>
        </authorList>
    </citation>
    <scope>NUCLEOTIDE SEQUENCE [LARGE SCALE GENOMIC DNA]</scope>
    <source>
        <strain evidence="3">DSM 44963</strain>
    </source>
</reference>
<protein>
    <submittedName>
        <fullName evidence="2">Alpha/beta hydrolase fold protein</fullName>
    </submittedName>
</protein>
<dbReference type="SUPFAM" id="SSF53474">
    <property type="entry name" value="alpha/beta-Hydrolases"/>
    <property type="match status" value="1"/>
</dbReference>